<dbReference type="EMBL" id="JAUTXT010000009">
    <property type="protein sequence ID" value="KAK3676685.1"/>
    <property type="molecule type" value="Genomic_DNA"/>
</dbReference>
<evidence type="ECO:0000256" key="1">
    <source>
        <dbReference type="SAM" id="MobiDB-lite"/>
    </source>
</evidence>
<name>A0AAE1C3L9_9PEZI</name>
<gene>
    <name evidence="2" type="ORF">LTR78_003460</name>
</gene>
<comment type="caution">
    <text evidence="2">The sequence shown here is derived from an EMBL/GenBank/DDBJ whole genome shotgun (WGS) entry which is preliminary data.</text>
</comment>
<proteinExistence type="predicted"/>
<feature type="region of interest" description="Disordered" evidence="1">
    <location>
        <begin position="1"/>
        <end position="49"/>
    </location>
</feature>
<dbReference type="AlphaFoldDB" id="A0AAE1C3L9"/>
<organism evidence="2 3">
    <name type="scientific">Recurvomyces mirabilis</name>
    <dbReference type="NCBI Taxonomy" id="574656"/>
    <lineage>
        <taxon>Eukaryota</taxon>
        <taxon>Fungi</taxon>
        <taxon>Dikarya</taxon>
        <taxon>Ascomycota</taxon>
        <taxon>Pezizomycotina</taxon>
        <taxon>Dothideomycetes</taxon>
        <taxon>Dothideomycetidae</taxon>
        <taxon>Mycosphaerellales</taxon>
        <taxon>Teratosphaeriaceae</taxon>
        <taxon>Recurvomyces</taxon>
    </lineage>
</organism>
<sequence>MAKPGDTGSQQPTSFDPSNHPSNVVVPDPMTPPGDSATIGTQPVTPSTSSAAPQPLAIFAMQSVWPDSLFDGQVVSYDLSAYGVTPAFIQAFTQEMAELTAPQHLQWQDLVWRSSTAIAVEIGLDLRNLIDAQAVEVAARVWIVYLRDVHNIYPIEYAHQTWCLVHTYGTLMDISPLLPDGRSLREMSVAQPELEYLSRIIHNTPFAEVENLTPSVKRRNLNIHLIRVASWSVAGDEMSQRSTWQTTADLVTILTRSTELHTTPLKRFCLLGSCLRMYALPVEKLMDGDESSHFQDAGEVSQTLAYEGAMMIWKSTVLSDTEQLLADLTAHNHVTVYLDDLTLHELLRLLRIAHEKYGVELKDPKQLFWVLNSDLVCGSVPVRARDMRATS</sequence>
<feature type="compositionally biased region" description="Polar residues" evidence="1">
    <location>
        <begin position="38"/>
        <end position="49"/>
    </location>
</feature>
<evidence type="ECO:0000313" key="3">
    <source>
        <dbReference type="Proteomes" id="UP001274830"/>
    </source>
</evidence>
<dbReference type="Proteomes" id="UP001274830">
    <property type="component" value="Unassembled WGS sequence"/>
</dbReference>
<keyword evidence="3" id="KW-1185">Reference proteome</keyword>
<accession>A0AAE1C3L9</accession>
<protein>
    <submittedName>
        <fullName evidence="2">Uncharacterized protein</fullName>
    </submittedName>
</protein>
<evidence type="ECO:0000313" key="2">
    <source>
        <dbReference type="EMBL" id="KAK3676685.1"/>
    </source>
</evidence>
<reference evidence="2" key="1">
    <citation type="submission" date="2023-07" db="EMBL/GenBank/DDBJ databases">
        <title>Black Yeasts Isolated from many extreme environments.</title>
        <authorList>
            <person name="Coleine C."/>
            <person name="Stajich J.E."/>
            <person name="Selbmann L."/>
        </authorList>
    </citation>
    <scope>NUCLEOTIDE SEQUENCE</scope>
    <source>
        <strain evidence="2">CCFEE 5485</strain>
    </source>
</reference>
<feature type="compositionally biased region" description="Polar residues" evidence="1">
    <location>
        <begin position="7"/>
        <end position="22"/>
    </location>
</feature>